<feature type="region of interest" description="Disordered" evidence="1">
    <location>
        <begin position="1"/>
        <end position="91"/>
    </location>
</feature>
<name>A0A6J4KB69_9BACT</name>
<dbReference type="EMBL" id="CADCTX010000093">
    <property type="protein sequence ID" value="CAA9300596.1"/>
    <property type="molecule type" value="Genomic_DNA"/>
</dbReference>
<evidence type="ECO:0000313" key="2">
    <source>
        <dbReference type="EMBL" id="CAA9300596.1"/>
    </source>
</evidence>
<feature type="non-terminal residue" evidence="2">
    <location>
        <position position="1"/>
    </location>
</feature>
<feature type="compositionally biased region" description="Low complexity" evidence="1">
    <location>
        <begin position="31"/>
        <end position="44"/>
    </location>
</feature>
<proteinExistence type="predicted"/>
<dbReference type="AlphaFoldDB" id="A0A6J4KB69"/>
<accession>A0A6J4KB69</accession>
<feature type="non-terminal residue" evidence="2">
    <location>
        <position position="91"/>
    </location>
</feature>
<feature type="compositionally biased region" description="Basic and acidic residues" evidence="1">
    <location>
        <begin position="14"/>
        <end position="24"/>
    </location>
</feature>
<gene>
    <name evidence="2" type="ORF">AVDCRST_MAG40-331</name>
</gene>
<feature type="compositionally biased region" description="Low complexity" evidence="1">
    <location>
        <begin position="51"/>
        <end position="68"/>
    </location>
</feature>
<organism evidence="2">
    <name type="scientific">uncultured Gemmatimonadaceae bacterium</name>
    <dbReference type="NCBI Taxonomy" id="246130"/>
    <lineage>
        <taxon>Bacteria</taxon>
        <taxon>Pseudomonadati</taxon>
        <taxon>Gemmatimonadota</taxon>
        <taxon>Gemmatimonadia</taxon>
        <taxon>Gemmatimonadales</taxon>
        <taxon>Gemmatimonadaceae</taxon>
        <taxon>environmental samples</taxon>
    </lineage>
</organism>
<reference evidence="2" key="1">
    <citation type="submission" date="2020-02" db="EMBL/GenBank/DDBJ databases">
        <authorList>
            <person name="Meier V. D."/>
        </authorList>
    </citation>
    <scope>NUCLEOTIDE SEQUENCE</scope>
    <source>
        <strain evidence="2">AVDCRST_MAG40</strain>
    </source>
</reference>
<protein>
    <submittedName>
        <fullName evidence="2">Uncharacterized protein</fullName>
    </submittedName>
</protein>
<evidence type="ECO:0000256" key="1">
    <source>
        <dbReference type="SAM" id="MobiDB-lite"/>
    </source>
</evidence>
<sequence>ARPPDPGRPGGAREAGEPRLRQDDGAPLGDRAQAPAVARGAPRGQAGGPGAARARVQPAARRAPVPRAAGGGRGSRRHEVAARGGGRARAV</sequence>